<name>A0A2P2NBK1_RHIMU</name>
<dbReference type="EMBL" id="GGEC01059371">
    <property type="protein sequence ID" value="MBX39855.1"/>
    <property type="molecule type" value="Transcribed_RNA"/>
</dbReference>
<evidence type="ECO:0000313" key="1">
    <source>
        <dbReference type="EMBL" id="MBX39855.1"/>
    </source>
</evidence>
<sequence length="27" mass="2957">MCVMLTLDSIPLLLVNEGIYITSCKSV</sequence>
<reference evidence="1" key="1">
    <citation type="submission" date="2018-02" db="EMBL/GenBank/DDBJ databases">
        <title>Rhizophora mucronata_Transcriptome.</title>
        <authorList>
            <person name="Meera S.P."/>
            <person name="Sreeshan A."/>
            <person name="Augustine A."/>
        </authorList>
    </citation>
    <scope>NUCLEOTIDE SEQUENCE</scope>
    <source>
        <tissue evidence="1">Leaf</tissue>
    </source>
</reference>
<proteinExistence type="predicted"/>
<organism evidence="1">
    <name type="scientific">Rhizophora mucronata</name>
    <name type="common">Asiatic mangrove</name>
    <dbReference type="NCBI Taxonomy" id="61149"/>
    <lineage>
        <taxon>Eukaryota</taxon>
        <taxon>Viridiplantae</taxon>
        <taxon>Streptophyta</taxon>
        <taxon>Embryophyta</taxon>
        <taxon>Tracheophyta</taxon>
        <taxon>Spermatophyta</taxon>
        <taxon>Magnoliopsida</taxon>
        <taxon>eudicotyledons</taxon>
        <taxon>Gunneridae</taxon>
        <taxon>Pentapetalae</taxon>
        <taxon>rosids</taxon>
        <taxon>fabids</taxon>
        <taxon>Malpighiales</taxon>
        <taxon>Rhizophoraceae</taxon>
        <taxon>Rhizophora</taxon>
    </lineage>
</organism>
<dbReference type="AlphaFoldDB" id="A0A2P2NBK1"/>
<protein>
    <submittedName>
        <fullName evidence="1">Uncharacterized protein</fullName>
    </submittedName>
</protein>
<accession>A0A2P2NBK1</accession>